<dbReference type="PATRIC" id="fig|405446.3.peg.2978"/>
<dbReference type="AlphaFoldDB" id="A0A0R0C508"/>
<dbReference type="Proteomes" id="UP000051863">
    <property type="component" value="Unassembled WGS sequence"/>
</dbReference>
<name>A0A0R0C508_9GAMM</name>
<evidence type="ECO:0000313" key="3">
    <source>
        <dbReference type="Proteomes" id="UP000051863"/>
    </source>
</evidence>
<feature type="transmembrane region" description="Helical" evidence="1">
    <location>
        <begin position="83"/>
        <end position="101"/>
    </location>
</feature>
<sequence>MRAARLLGGLALLLALLGWSAWFAICNVYEFAPDLDPLALVGGWLLSAVLVWRVGRRAAWPLFALAACIGLYLLLIHRGLAQGVALSVFMVAGIGVIAVAFRSVTRQH</sequence>
<feature type="transmembrane region" description="Helical" evidence="1">
    <location>
        <begin position="36"/>
        <end position="52"/>
    </location>
</feature>
<reference evidence="2 3" key="1">
    <citation type="submission" date="2015-05" db="EMBL/GenBank/DDBJ databases">
        <title>Genome sequencing and analysis of members of genus Stenotrophomonas.</title>
        <authorList>
            <person name="Patil P.P."/>
            <person name="Midha S."/>
            <person name="Patil P.B."/>
        </authorList>
    </citation>
    <scope>NUCLEOTIDE SEQUENCE [LARGE SCALE GENOMIC DNA]</scope>
    <source>
        <strain evidence="2 3">DSM 18941</strain>
    </source>
</reference>
<proteinExistence type="predicted"/>
<dbReference type="EMBL" id="LDJJ01000059">
    <property type="protein sequence ID" value="KRG64831.1"/>
    <property type="molecule type" value="Genomic_DNA"/>
</dbReference>
<keyword evidence="1" id="KW-0472">Membrane</keyword>
<keyword evidence="1" id="KW-1133">Transmembrane helix</keyword>
<keyword evidence="3" id="KW-1185">Reference proteome</keyword>
<evidence type="ECO:0000313" key="2">
    <source>
        <dbReference type="EMBL" id="KRG64831.1"/>
    </source>
</evidence>
<dbReference type="OrthoDB" id="6054056at2"/>
<accession>A0A0R0C508</accession>
<evidence type="ECO:0008006" key="4">
    <source>
        <dbReference type="Google" id="ProtNLM"/>
    </source>
</evidence>
<protein>
    <recommendedName>
        <fullName evidence="4">Transmembrane protein</fullName>
    </recommendedName>
</protein>
<evidence type="ECO:0000256" key="1">
    <source>
        <dbReference type="SAM" id="Phobius"/>
    </source>
</evidence>
<comment type="caution">
    <text evidence="2">The sequence shown here is derived from an EMBL/GenBank/DDBJ whole genome shotgun (WGS) entry which is preliminary data.</text>
</comment>
<feature type="transmembrane region" description="Helical" evidence="1">
    <location>
        <begin position="59"/>
        <end position="77"/>
    </location>
</feature>
<dbReference type="RefSeq" id="WP_057629794.1">
    <property type="nucleotide sequence ID" value="NZ_LDJJ01000059.1"/>
</dbReference>
<gene>
    <name evidence="2" type="ORF">ABB27_16095</name>
</gene>
<organism evidence="2 3">
    <name type="scientific">Stenotrophomonas terrae</name>
    <dbReference type="NCBI Taxonomy" id="405446"/>
    <lineage>
        <taxon>Bacteria</taxon>
        <taxon>Pseudomonadati</taxon>
        <taxon>Pseudomonadota</taxon>
        <taxon>Gammaproteobacteria</taxon>
        <taxon>Lysobacterales</taxon>
        <taxon>Lysobacteraceae</taxon>
        <taxon>Stenotrophomonas</taxon>
    </lineage>
</organism>
<keyword evidence="1" id="KW-0812">Transmembrane</keyword>